<name>X7EBP7_9RHOB</name>
<proteinExistence type="predicted"/>
<comment type="caution">
    <text evidence="2">The sequence shown here is derived from an EMBL/GenBank/DDBJ whole genome shotgun (WGS) entry which is preliminary data.</text>
</comment>
<dbReference type="AlphaFoldDB" id="X7EBP7"/>
<dbReference type="Pfam" id="PF01909">
    <property type="entry name" value="NTP_transf_2"/>
    <property type="match status" value="1"/>
</dbReference>
<evidence type="ECO:0000313" key="3">
    <source>
        <dbReference type="Proteomes" id="UP000022447"/>
    </source>
</evidence>
<evidence type="ECO:0000313" key="2">
    <source>
        <dbReference type="EMBL" id="ETX13362.1"/>
    </source>
</evidence>
<evidence type="ECO:0000259" key="1">
    <source>
        <dbReference type="Pfam" id="PF01909"/>
    </source>
</evidence>
<dbReference type="CDD" id="cd05403">
    <property type="entry name" value="NT_KNTase_like"/>
    <property type="match status" value="1"/>
</dbReference>
<reference evidence="2 3" key="1">
    <citation type="submission" date="2014-01" db="EMBL/GenBank/DDBJ databases">
        <title>Roseivivax halodurans JCM 10272 Genome Sequencing.</title>
        <authorList>
            <person name="Lai Q."/>
            <person name="Li G."/>
            <person name="Shao Z."/>
        </authorList>
    </citation>
    <scope>NUCLEOTIDE SEQUENCE [LARGE SCALE GENOMIC DNA]</scope>
    <source>
        <strain evidence="2 3">JCM 10272</strain>
    </source>
</reference>
<gene>
    <name evidence="2" type="ORF">OCH239_10995</name>
</gene>
<sequence length="99" mass="11208">MHSRFWQLLDAASDIQDFCDREGITVGFFGSFADGTCDGNSDLDILIIDGFDPPRRFRVASQIEDIAFSRGVLPDIAFRDLSPHLKKTCRSFHAIREEL</sequence>
<dbReference type="Proteomes" id="UP000022447">
    <property type="component" value="Unassembled WGS sequence"/>
</dbReference>
<dbReference type="SUPFAM" id="SSF81301">
    <property type="entry name" value="Nucleotidyltransferase"/>
    <property type="match status" value="1"/>
</dbReference>
<dbReference type="InterPro" id="IPR043519">
    <property type="entry name" value="NT_sf"/>
</dbReference>
<dbReference type="Gene3D" id="3.30.460.10">
    <property type="entry name" value="Beta Polymerase, domain 2"/>
    <property type="match status" value="1"/>
</dbReference>
<dbReference type="InterPro" id="IPR002934">
    <property type="entry name" value="Polymerase_NTP_transf_dom"/>
</dbReference>
<dbReference type="EMBL" id="JALZ01000029">
    <property type="protein sequence ID" value="ETX13362.1"/>
    <property type="molecule type" value="Genomic_DNA"/>
</dbReference>
<protein>
    <recommendedName>
        <fullName evidence="1">Polymerase nucleotidyl transferase domain-containing protein</fullName>
    </recommendedName>
</protein>
<organism evidence="2 3">
    <name type="scientific">Roseivivax halodurans JCM 10272</name>
    <dbReference type="NCBI Taxonomy" id="1449350"/>
    <lineage>
        <taxon>Bacteria</taxon>
        <taxon>Pseudomonadati</taxon>
        <taxon>Pseudomonadota</taxon>
        <taxon>Alphaproteobacteria</taxon>
        <taxon>Rhodobacterales</taxon>
        <taxon>Roseobacteraceae</taxon>
        <taxon>Roseivivax</taxon>
    </lineage>
</organism>
<feature type="domain" description="Polymerase nucleotidyl transferase" evidence="1">
    <location>
        <begin position="16"/>
        <end position="80"/>
    </location>
</feature>
<dbReference type="GO" id="GO:0016779">
    <property type="term" value="F:nucleotidyltransferase activity"/>
    <property type="evidence" value="ECO:0007669"/>
    <property type="project" value="InterPro"/>
</dbReference>
<accession>X7EBP7</accession>
<keyword evidence="3" id="KW-1185">Reference proteome</keyword>
<dbReference type="RefSeq" id="WP_037265364.1">
    <property type="nucleotide sequence ID" value="NZ_JALZ01000029.1"/>
</dbReference>